<comment type="function">
    <text evidence="8">Involved in nucleolar processing of pre-18S ribosomal RNA.</text>
</comment>
<evidence type="ECO:0000256" key="5">
    <source>
        <dbReference type="ARBA" id="ARBA00023242"/>
    </source>
</evidence>
<dbReference type="PANTHER" id="PTHR13457">
    <property type="entry name" value="BAP28"/>
    <property type="match status" value="1"/>
</dbReference>
<dbReference type="GO" id="GO:0030686">
    <property type="term" value="C:90S preribosome"/>
    <property type="evidence" value="ECO:0007669"/>
    <property type="project" value="TreeGrafter"/>
</dbReference>
<evidence type="ECO:0000259" key="10">
    <source>
        <dbReference type="SMART" id="SM01036"/>
    </source>
</evidence>
<keyword evidence="5 8" id="KW-0539">Nucleus</keyword>
<evidence type="ECO:0000256" key="3">
    <source>
        <dbReference type="ARBA" id="ARBA00022517"/>
    </source>
</evidence>
<dbReference type="OMA" id="NDVMWKQ"/>
<feature type="repeat" description="HEAT" evidence="7">
    <location>
        <begin position="2195"/>
        <end position="2231"/>
    </location>
</feature>
<dbReference type="GeneID" id="25568827"/>
<comment type="subcellular location">
    <subcellularLocation>
        <location evidence="1 8">Nucleus</location>
        <location evidence="1 8">Nucleolus</location>
    </subcellularLocation>
</comment>
<dbReference type="eggNOG" id="KOG1837">
    <property type="taxonomic scope" value="Eukaryota"/>
</dbReference>
<organism evidence="11 12">
    <name type="scientific">Thecamonas trahens ATCC 50062</name>
    <dbReference type="NCBI Taxonomy" id="461836"/>
    <lineage>
        <taxon>Eukaryota</taxon>
        <taxon>Apusozoa</taxon>
        <taxon>Apusomonadida</taxon>
        <taxon>Apusomonadidae</taxon>
        <taxon>Thecamonas</taxon>
    </lineage>
</organism>
<evidence type="ECO:0000256" key="8">
    <source>
        <dbReference type="RuleBase" id="RU367065"/>
    </source>
</evidence>
<dbReference type="Pfam" id="PF08146">
    <property type="entry name" value="BP28CT"/>
    <property type="match status" value="1"/>
</dbReference>
<dbReference type="Proteomes" id="UP000054408">
    <property type="component" value="Unassembled WGS sequence"/>
</dbReference>
<comment type="similarity">
    <text evidence="2 8">Belongs to the HEATR1/UTP10 family.</text>
</comment>
<dbReference type="Gene3D" id="1.25.10.10">
    <property type="entry name" value="Leucine-rich Repeat Variant"/>
    <property type="match status" value="2"/>
</dbReference>
<dbReference type="EMBL" id="GL349494">
    <property type="protein sequence ID" value="KNC55060.1"/>
    <property type="molecule type" value="Genomic_DNA"/>
</dbReference>
<evidence type="ECO:0000256" key="7">
    <source>
        <dbReference type="PROSITE-ProRule" id="PRU00103"/>
    </source>
</evidence>
<feature type="region of interest" description="Disordered" evidence="9">
    <location>
        <begin position="1252"/>
        <end position="1288"/>
    </location>
</feature>
<dbReference type="SUPFAM" id="SSF48371">
    <property type="entry name" value="ARM repeat"/>
    <property type="match status" value="1"/>
</dbReference>
<feature type="domain" description="BP28 C-terminal" evidence="10">
    <location>
        <begin position="1946"/>
        <end position="2103"/>
    </location>
</feature>
<dbReference type="PANTHER" id="PTHR13457:SF1">
    <property type="entry name" value="HEAT REPEAT-CONTAINING PROTEIN 1"/>
    <property type="match status" value="1"/>
</dbReference>
<name>A0A0L0DS20_THETB</name>
<dbReference type="InterPro" id="IPR040191">
    <property type="entry name" value="UTP10"/>
</dbReference>
<dbReference type="InterPro" id="IPR021133">
    <property type="entry name" value="HEAT_type_2"/>
</dbReference>
<dbReference type="InterPro" id="IPR012954">
    <property type="entry name" value="BP28_C_dom"/>
</dbReference>
<dbReference type="OrthoDB" id="31183at2759"/>
<proteinExistence type="inferred from homology"/>
<evidence type="ECO:0000256" key="4">
    <source>
        <dbReference type="ARBA" id="ARBA00022552"/>
    </source>
</evidence>
<evidence type="ECO:0000256" key="9">
    <source>
        <dbReference type="SAM" id="MobiDB-lite"/>
    </source>
</evidence>
<dbReference type="STRING" id="461836.A0A0L0DS20"/>
<keyword evidence="4 8" id="KW-0698">rRNA processing</keyword>
<keyword evidence="6 8" id="KW-0687">Ribonucleoprotein</keyword>
<dbReference type="GO" id="GO:0034455">
    <property type="term" value="C:t-UTP complex"/>
    <property type="evidence" value="ECO:0007669"/>
    <property type="project" value="TreeGrafter"/>
</dbReference>
<evidence type="ECO:0000313" key="12">
    <source>
        <dbReference type="Proteomes" id="UP000054408"/>
    </source>
</evidence>
<dbReference type="SMART" id="SM01036">
    <property type="entry name" value="BP28CT"/>
    <property type="match status" value="1"/>
</dbReference>
<dbReference type="GO" id="GO:0032040">
    <property type="term" value="C:small-subunit processome"/>
    <property type="evidence" value="ECO:0007669"/>
    <property type="project" value="TreeGrafter"/>
</dbReference>
<keyword evidence="12" id="KW-1185">Reference proteome</keyword>
<dbReference type="InterPro" id="IPR016024">
    <property type="entry name" value="ARM-type_fold"/>
</dbReference>
<dbReference type="PROSITE" id="PS50077">
    <property type="entry name" value="HEAT_REPEAT"/>
    <property type="match status" value="1"/>
</dbReference>
<feature type="region of interest" description="Disordered" evidence="9">
    <location>
        <begin position="2051"/>
        <end position="2070"/>
    </location>
</feature>
<reference evidence="11 12" key="1">
    <citation type="submission" date="2010-05" db="EMBL/GenBank/DDBJ databases">
        <title>The Genome Sequence of Thecamonas trahens ATCC 50062.</title>
        <authorList>
            <consortium name="The Broad Institute Genome Sequencing Platform"/>
            <person name="Russ C."/>
            <person name="Cuomo C."/>
            <person name="Shea T."/>
            <person name="Young S.K."/>
            <person name="Zeng Q."/>
            <person name="Koehrsen M."/>
            <person name="Haas B."/>
            <person name="Borodovsky M."/>
            <person name="Guigo R."/>
            <person name="Alvarado L."/>
            <person name="Berlin A."/>
            <person name="Bochicchio J."/>
            <person name="Borenstein D."/>
            <person name="Chapman S."/>
            <person name="Chen Z."/>
            <person name="Freedman E."/>
            <person name="Gellesch M."/>
            <person name="Goldberg J."/>
            <person name="Griggs A."/>
            <person name="Gujja S."/>
            <person name="Heilman E."/>
            <person name="Heiman D."/>
            <person name="Hepburn T."/>
            <person name="Howarth C."/>
            <person name="Jen D."/>
            <person name="Larson L."/>
            <person name="Mehta T."/>
            <person name="Park D."/>
            <person name="Pearson M."/>
            <person name="Roberts A."/>
            <person name="Saif S."/>
            <person name="Shenoy N."/>
            <person name="Sisk P."/>
            <person name="Stolte C."/>
            <person name="Sykes S."/>
            <person name="Thomson T."/>
            <person name="Walk T."/>
            <person name="White J."/>
            <person name="Yandava C."/>
            <person name="Burger G."/>
            <person name="Gray M.W."/>
            <person name="Holland P.W.H."/>
            <person name="King N."/>
            <person name="Lang F.B.F."/>
            <person name="Roger A.J."/>
            <person name="Ruiz-Trillo I."/>
            <person name="Lander E."/>
            <person name="Nusbaum C."/>
        </authorList>
    </citation>
    <scope>NUCLEOTIDE SEQUENCE [LARGE SCALE GENOMIC DNA]</scope>
    <source>
        <strain evidence="11 12">ATCC 50062</strain>
    </source>
</reference>
<sequence length="2233" mass="234646">MSSNLAKQLKALRPRDLHSREGKSGVPVYTSFLFTMRQAADVDLASLHFLATNGLAALVRIEPRLAKFEAVLFPRELTPLRRSLLTQEQADELDGHLEEFIALTAPYFLLKSTGKVLEFLIRRYSIHTHNVAALVGAYLPYHATPLFARLVMVLNLGGSSGSAGNLTSAASPLRLHHASLDFAWLVGVKRSGVPLQRANLLKWLVKDLATLNWIASAVTHVLSFVPDWSIGASFFLSLLSGIAGSSQRLSERKLGVLLPSVVTAATSAVPDLQLAAFMLLAQISARTTLALTVLEPFLTLLAAAVPSAHARYAMHTLAVVCGTQGVRRLPLDATRALLHADRAIGAGSVATHLVAIASASGGSLELATALAFPLLASCVDVYAAALTNAMPDAADLASQITPLLSDVASLFPALSSAATTSLLDPLFDALAAAPPSAVAPKLATDLTAVISLFSLRFGSAFELALDAAMARARSSDAAAPQTLSAWLDLAMPSSLRVSQVGSGSLYYALNSGSTSLRVDALVQLADLLTTDDRLADLLAADDDSPDAKERAFVQDTLRSALADPEPSIVAAALAAAPITALVPITELVATIAALLASPPSAWSSADTRSVVVAALAALADSASRLAPDALVELESEDESQGTLLVAFQLVAAHLAATTKSPASFSAALAAAMALADAGALPEFAGLTTHASLRKAAKSPPKVADSAALDDVYAVLLAGLASGLADSPRLAATLSSAASGVASPLAWSALPLLLAASIVTLERTRLALLSADSPAEAAALPRPHLATTLLPQVLALVRETVTPNLALASLDALTEDDLPRGSATGRLGALVRTALASHRSGWRKARALLAASVLRAVAEVADGPSLAPIFVVVCATLPPRLHLVLVAVLLTRAAPSGALADALPFLHAPLQLPSLVGIDPRASRSSLQLVHIRAVNHVLALLQAPAAAAGLVSAKFSPKSPSLLSGLVAHLLIAAASAFAPVRSLAVSAFAAVAAAIAKPPAGAAVTAKQAKALAPIAALADAVIARSGEIAADGGVLGRIFADAAANTVAKSAGKKGRKTAEARLKAWITTLFSAMLGSQPAVAHPVAQAVLVRIMIASRSSLVYASGGSKLLGQLAGKASQNTEWDASSELLLVESLDMLGAPGVPQLLGSDPEPFVTLFSAASSAAVVAAAVNVLSQQVLDELPSDSQRVAVVHALIIANSRAKAGQLDAADAHIVVPRAILALLHSLVLSAPLLEALMRAAERSAADASTALDTLDGDDDAAESSARKRSRRSADAEPGHAEAQLSQPAGSWRVVTLAKVLEWIFEIRGVSGFSHLVPVLFHHLSSLLSSSSASSASSGASFDGEYTKQLLLRALRLSLEQDEVVGDEAALSALAQYFDIQIVVAVLRSQSSSPATHTHALQLLAKLARIVPERVLHTIMPVFAFMGSSAVKRDDAYTYSVIEATLRQVLPPLLEVGLDASGILVIFGDAFGYIPQHRQRFLYRVLVETIGGSALTFLALYFVLKATSGSGDEAGAFWDMTSALLLEFHPLTALNSLAQVLDVVHALPSTKAEYNSARMAAEAEADDDAAALHRGEVAMVGGGSAAFDYTKHSFDDGLALKLGMTRFVGEFVALDEFLEALVDVVDSAEARDLSRDELEAALQALYRSLFGRGLELVHQARSGTKAGDKALAVTWSELYGRAVNVLDQLNSLLSVEQFLEVTSALFASDDVLIQQSALELFNAKIEREKGEFTSDEQASFVATVPQLGELISQSTSESAVQNALFSLSIVTRAFGHVSREAFGEVLPLVVGQLTGEAGSSGGVHMSALLCVASLTATLGVKVLAQVPVLLPWLVAALQAGPDAVAEPAMAKHFQEALLTAVEMVVAQLHAFLNPYLIPLLTALTSDYHLGSSKGVRVLRVFGKQVPPRQLIPALFAAFARADSPAAAVAILEVLGVALEHMPKKRVFEVAPDVFDFVLDASDAPALADDTREGLLATLVRLVLRLNEKTFKPLFVKLCTWAERGARTETFLSFLAALAGALKSIFVPYVPSFMAVVVEVLKRGNDADADADEASRGKKRRKTAAKAKAVVHSSGDTSSARELELALRLLKRVFRYDADGMMNRERYNELYPLLVALVPRVASERGDVHRLFVDAVGELMVCVSNDAWWKPFNFELLMQTRSPNPAIRLVVVEVLIRLYALLESDYLILLPETVPFLAELTEDDDSDVERKTAELVKMIEAVLGHSLSKYW</sequence>
<protein>
    <recommendedName>
        <fullName evidence="8">HEAT repeat-containing protein 1</fullName>
    </recommendedName>
</protein>
<dbReference type="InterPro" id="IPR011989">
    <property type="entry name" value="ARM-like"/>
</dbReference>
<gene>
    <name evidence="11" type="ORF">AMSG_10656</name>
</gene>
<dbReference type="Pfam" id="PF12397">
    <property type="entry name" value="U3snoRNP10"/>
    <property type="match status" value="1"/>
</dbReference>
<dbReference type="InterPro" id="IPR022125">
    <property type="entry name" value="U3snoRNP10_N"/>
</dbReference>
<dbReference type="GO" id="GO:0045943">
    <property type="term" value="P:positive regulation of transcription by RNA polymerase I"/>
    <property type="evidence" value="ECO:0007669"/>
    <property type="project" value="TreeGrafter"/>
</dbReference>
<dbReference type="RefSeq" id="XP_013753364.1">
    <property type="nucleotide sequence ID" value="XM_013897910.1"/>
</dbReference>
<keyword evidence="3 8" id="KW-0690">Ribosome biogenesis</keyword>
<evidence type="ECO:0000256" key="2">
    <source>
        <dbReference type="ARBA" id="ARBA00010559"/>
    </source>
</evidence>
<evidence type="ECO:0000256" key="6">
    <source>
        <dbReference type="ARBA" id="ARBA00023274"/>
    </source>
</evidence>
<dbReference type="GO" id="GO:0030515">
    <property type="term" value="F:snoRNA binding"/>
    <property type="evidence" value="ECO:0007669"/>
    <property type="project" value="TreeGrafter"/>
</dbReference>
<evidence type="ECO:0000256" key="1">
    <source>
        <dbReference type="ARBA" id="ARBA00004604"/>
    </source>
</evidence>
<dbReference type="GO" id="GO:0000462">
    <property type="term" value="P:maturation of SSU-rRNA from tricistronic rRNA transcript (SSU-rRNA, 5.8S rRNA, LSU-rRNA)"/>
    <property type="evidence" value="ECO:0007669"/>
    <property type="project" value="TreeGrafter"/>
</dbReference>
<accession>A0A0L0DS20</accession>
<evidence type="ECO:0000313" key="11">
    <source>
        <dbReference type="EMBL" id="KNC55060.1"/>
    </source>
</evidence>